<dbReference type="HOGENOM" id="CLU_009020_1_1_1"/>
<dbReference type="InterPro" id="IPR013057">
    <property type="entry name" value="AA_transpt_TM"/>
</dbReference>
<feature type="transmembrane region" description="Helical" evidence="9">
    <location>
        <begin position="74"/>
        <end position="99"/>
    </location>
</feature>
<evidence type="ECO:0000256" key="9">
    <source>
        <dbReference type="SAM" id="Phobius"/>
    </source>
</evidence>
<comment type="subcellular location">
    <subcellularLocation>
        <location evidence="1">Vacuole membrane</location>
        <topology evidence="1">Multi-pass membrane protein</topology>
    </subcellularLocation>
</comment>
<feature type="transmembrane region" description="Helical" evidence="9">
    <location>
        <begin position="371"/>
        <end position="391"/>
    </location>
</feature>
<feature type="domain" description="Amino acid transporter transmembrane" evidence="10">
    <location>
        <begin position="43"/>
        <end position="447"/>
    </location>
</feature>
<dbReference type="AlphaFoldDB" id="A0A0D3JA92"/>
<feature type="transmembrane region" description="Helical" evidence="9">
    <location>
        <begin position="303"/>
        <end position="322"/>
    </location>
</feature>
<feature type="transmembrane region" description="Helical" evidence="9">
    <location>
        <begin position="397"/>
        <end position="418"/>
    </location>
</feature>
<dbReference type="PANTHER" id="PTHR22950:SF678">
    <property type="entry name" value="VACUOLAR AMINO ACID TRANSPORTER 5-RELATED"/>
    <property type="match status" value="1"/>
</dbReference>
<dbReference type="GeneID" id="17265973"/>
<keyword evidence="8 9" id="KW-0472">Membrane</keyword>
<evidence type="ECO:0000256" key="1">
    <source>
        <dbReference type="ARBA" id="ARBA00004128"/>
    </source>
</evidence>
<dbReference type="RefSeq" id="XP_005772856.1">
    <property type="nucleotide sequence ID" value="XM_005772799.1"/>
</dbReference>
<dbReference type="GO" id="GO:0005774">
    <property type="term" value="C:vacuolar membrane"/>
    <property type="evidence" value="ECO:0007669"/>
    <property type="project" value="UniProtKB-SubCell"/>
</dbReference>
<evidence type="ECO:0000256" key="8">
    <source>
        <dbReference type="ARBA" id="ARBA00023136"/>
    </source>
</evidence>
<feature type="transmembrane region" description="Helical" evidence="9">
    <location>
        <begin position="182"/>
        <end position="201"/>
    </location>
</feature>
<sequence length="451" mass="48456">MNTDISIRETRAAPRRTSILESVRASEIGAFFDPTQTSAENGTASVLSSTINLCNTLMGTGMLAMPTVIAVSGWIPGLVLLFLMCFCNIFTVEVVFRLCRIAGPPTSLSEIGDKAAARGSIVIDLAVALNCIGVASSYVIISTGNFYYTFGGPRSVWVLVTIAIATPLAFIKDMDSLRHTSFAAVAILLYIVVLVAVYAIIGTCDGDKSNGEYCPPGETAVATDFVGALRSFGEMGTLGVRIPPIYNEMDTPTPERCTKVNGMGFGLVTSLYVTVAVCGYYTFGDITPSNIIDAYPNNAPVAVARVGLSLVVIFSYPIMVFGESKDSRDVSLVSRLTLKSVAIPEDRNRRDLLPLRTYSCGSKFETKRRRVVITLSFIAFTTLIGLVLTDIGIVVDLVGSVCGSMISFAFPCWAYYMLFPEQRKSPFSIIASVLFVLGLVLIPLGVTLTVL</sequence>
<dbReference type="PANTHER" id="PTHR22950">
    <property type="entry name" value="AMINO ACID TRANSPORTER"/>
    <property type="match status" value="1"/>
</dbReference>
<dbReference type="GO" id="GO:0015189">
    <property type="term" value="F:L-lysine transmembrane transporter activity"/>
    <property type="evidence" value="ECO:0007669"/>
    <property type="project" value="TreeGrafter"/>
</dbReference>
<evidence type="ECO:0000256" key="6">
    <source>
        <dbReference type="ARBA" id="ARBA00022970"/>
    </source>
</evidence>
<dbReference type="PaxDb" id="2903-EOD20427"/>
<dbReference type="GO" id="GO:0005313">
    <property type="term" value="F:L-glutamate transmembrane transporter activity"/>
    <property type="evidence" value="ECO:0007669"/>
    <property type="project" value="TreeGrafter"/>
</dbReference>
<evidence type="ECO:0000256" key="7">
    <source>
        <dbReference type="ARBA" id="ARBA00022989"/>
    </source>
</evidence>
<dbReference type="GO" id="GO:0015194">
    <property type="term" value="F:L-serine transmembrane transporter activity"/>
    <property type="evidence" value="ECO:0007669"/>
    <property type="project" value="TreeGrafter"/>
</dbReference>
<evidence type="ECO:0000313" key="11">
    <source>
        <dbReference type="EnsemblProtists" id="EOD20427"/>
    </source>
</evidence>
<dbReference type="Proteomes" id="UP000013827">
    <property type="component" value="Unassembled WGS sequence"/>
</dbReference>
<organism evidence="11 12">
    <name type="scientific">Emiliania huxleyi (strain CCMP1516)</name>
    <dbReference type="NCBI Taxonomy" id="280463"/>
    <lineage>
        <taxon>Eukaryota</taxon>
        <taxon>Haptista</taxon>
        <taxon>Haptophyta</taxon>
        <taxon>Prymnesiophyceae</taxon>
        <taxon>Isochrysidales</taxon>
        <taxon>Noelaerhabdaceae</taxon>
        <taxon>Emiliania</taxon>
    </lineage>
</organism>
<dbReference type="KEGG" id="ehx:EMIHUDRAFT_239374"/>
<evidence type="ECO:0000313" key="12">
    <source>
        <dbReference type="Proteomes" id="UP000013827"/>
    </source>
</evidence>
<evidence type="ECO:0000256" key="5">
    <source>
        <dbReference type="ARBA" id="ARBA00022692"/>
    </source>
</evidence>
<dbReference type="STRING" id="2903.R1ERZ5"/>
<dbReference type="GO" id="GO:0005302">
    <property type="term" value="F:L-tyrosine transmembrane transporter activity"/>
    <property type="evidence" value="ECO:0007669"/>
    <property type="project" value="TreeGrafter"/>
</dbReference>
<dbReference type="EnsemblProtists" id="EOD20427">
    <property type="protein sequence ID" value="EOD20427"/>
    <property type="gene ID" value="EMIHUDRAFT_208270"/>
</dbReference>
<dbReference type="eggNOG" id="KOG1305">
    <property type="taxonomic scope" value="Eukaryota"/>
</dbReference>
<feature type="transmembrane region" description="Helical" evidence="9">
    <location>
        <begin position="263"/>
        <end position="283"/>
    </location>
</feature>
<accession>A0A0D3JA92</accession>
<name>A0A0D3JA92_EMIH1</name>
<protein>
    <recommendedName>
        <fullName evidence="10">Amino acid transporter transmembrane domain-containing protein</fullName>
    </recommendedName>
</protein>
<keyword evidence="5 9" id="KW-0812">Transmembrane</keyword>
<evidence type="ECO:0000256" key="3">
    <source>
        <dbReference type="ARBA" id="ARBA00022448"/>
    </source>
</evidence>
<feature type="transmembrane region" description="Helical" evidence="9">
    <location>
        <begin position="147"/>
        <end position="170"/>
    </location>
</feature>
<comment type="similarity">
    <text evidence="2">Belongs to the amino acid/polyamine transporter 2 family.</text>
</comment>
<dbReference type="Pfam" id="PF01490">
    <property type="entry name" value="Aa_trans"/>
    <property type="match status" value="1"/>
</dbReference>
<evidence type="ECO:0000256" key="2">
    <source>
        <dbReference type="ARBA" id="ARBA00008066"/>
    </source>
</evidence>
<dbReference type="RefSeq" id="XP_005776073.1">
    <property type="nucleotide sequence ID" value="XM_005776016.1"/>
</dbReference>
<keyword evidence="7 9" id="KW-1133">Transmembrane helix</keyword>
<dbReference type="GeneID" id="17269189"/>
<evidence type="ECO:0000259" key="10">
    <source>
        <dbReference type="Pfam" id="PF01490"/>
    </source>
</evidence>
<dbReference type="GO" id="GO:0061459">
    <property type="term" value="F:L-arginine transmembrane transporter activity"/>
    <property type="evidence" value="ECO:0007669"/>
    <property type="project" value="TreeGrafter"/>
</dbReference>
<reference evidence="12" key="1">
    <citation type="journal article" date="2013" name="Nature">
        <title>Pan genome of the phytoplankton Emiliania underpins its global distribution.</title>
        <authorList>
            <person name="Read B.A."/>
            <person name="Kegel J."/>
            <person name="Klute M.J."/>
            <person name="Kuo A."/>
            <person name="Lefebvre S.C."/>
            <person name="Maumus F."/>
            <person name="Mayer C."/>
            <person name="Miller J."/>
            <person name="Monier A."/>
            <person name="Salamov A."/>
            <person name="Young J."/>
            <person name="Aguilar M."/>
            <person name="Claverie J.M."/>
            <person name="Frickenhaus S."/>
            <person name="Gonzalez K."/>
            <person name="Herman E.K."/>
            <person name="Lin Y.C."/>
            <person name="Napier J."/>
            <person name="Ogata H."/>
            <person name="Sarno A.F."/>
            <person name="Shmutz J."/>
            <person name="Schroeder D."/>
            <person name="de Vargas C."/>
            <person name="Verret F."/>
            <person name="von Dassow P."/>
            <person name="Valentin K."/>
            <person name="Van de Peer Y."/>
            <person name="Wheeler G."/>
            <person name="Dacks J.B."/>
            <person name="Delwiche C.F."/>
            <person name="Dyhrman S.T."/>
            <person name="Glockner G."/>
            <person name="John U."/>
            <person name="Richards T."/>
            <person name="Worden A.Z."/>
            <person name="Zhang X."/>
            <person name="Grigoriev I.V."/>
            <person name="Allen A.E."/>
            <person name="Bidle K."/>
            <person name="Borodovsky M."/>
            <person name="Bowler C."/>
            <person name="Brownlee C."/>
            <person name="Cock J.M."/>
            <person name="Elias M."/>
            <person name="Gladyshev V.N."/>
            <person name="Groth M."/>
            <person name="Guda C."/>
            <person name="Hadaegh A."/>
            <person name="Iglesias-Rodriguez M.D."/>
            <person name="Jenkins J."/>
            <person name="Jones B.M."/>
            <person name="Lawson T."/>
            <person name="Leese F."/>
            <person name="Lindquist E."/>
            <person name="Lobanov A."/>
            <person name="Lomsadze A."/>
            <person name="Malik S.B."/>
            <person name="Marsh M.E."/>
            <person name="Mackinder L."/>
            <person name="Mock T."/>
            <person name="Mueller-Roeber B."/>
            <person name="Pagarete A."/>
            <person name="Parker M."/>
            <person name="Probert I."/>
            <person name="Quesneville H."/>
            <person name="Raines C."/>
            <person name="Rensing S.A."/>
            <person name="Riano-Pachon D.M."/>
            <person name="Richier S."/>
            <person name="Rokitta S."/>
            <person name="Shiraiwa Y."/>
            <person name="Soanes D.M."/>
            <person name="van der Giezen M."/>
            <person name="Wahlund T.M."/>
            <person name="Williams B."/>
            <person name="Wilson W."/>
            <person name="Wolfe G."/>
            <person name="Wurch L.L."/>
        </authorList>
    </citation>
    <scope>NUCLEOTIDE SEQUENCE</scope>
</reference>
<keyword evidence="3" id="KW-0813">Transport</keyword>
<dbReference type="KEGG" id="ehx:EMIHUDRAFT_208270"/>
<reference evidence="11" key="2">
    <citation type="submission" date="2024-10" db="UniProtKB">
        <authorList>
            <consortium name="EnsemblProtists"/>
        </authorList>
    </citation>
    <scope>IDENTIFICATION</scope>
</reference>
<evidence type="ECO:0000256" key="4">
    <source>
        <dbReference type="ARBA" id="ARBA00022554"/>
    </source>
</evidence>
<dbReference type="OMA" id="ACIHAIN"/>
<dbReference type="GO" id="GO:0005290">
    <property type="term" value="F:L-histidine transmembrane transporter activity"/>
    <property type="evidence" value="ECO:0007669"/>
    <property type="project" value="TreeGrafter"/>
</dbReference>
<keyword evidence="6" id="KW-0029">Amino-acid transport</keyword>
<feature type="transmembrane region" description="Helical" evidence="9">
    <location>
        <begin position="120"/>
        <end position="141"/>
    </location>
</feature>
<dbReference type="EnsemblProtists" id="EOD23644">
    <property type="protein sequence ID" value="EOD23644"/>
    <property type="gene ID" value="EMIHUDRAFT_239374"/>
</dbReference>
<feature type="transmembrane region" description="Helical" evidence="9">
    <location>
        <begin position="430"/>
        <end position="450"/>
    </location>
</feature>
<keyword evidence="4" id="KW-0926">Vacuole</keyword>
<keyword evidence="12" id="KW-1185">Reference proteome</keyword>
<proteinExistence type="inferred from homology"/>